<evidence type="ECO:0000256" key="7">
    <source>
        <dbReference type="PIRSR" id="PIRSR002854-1"/>
    </source>
</evidence>
<protein>
    <recommendedName>
        <fullName evidence="6">Lipoprotein</fullName>
    </recommendedName>
</protein>
<evidence type="ECO:0000256" key="6">
    <source>
        <dbReference type="PIRNR" id="PIRNR002854"/>
    </source>
</evidence>
<proteinExistence type="inferred from homology"/>
<dbReference type="Gene3D" id="3.40.190.10">
    <property type="entry name" value="Periplasmic binding protein-like II"/>
    <property type="match status" value="2"/>
</dbReference>
<dbReference type="SUPFAM" id="SSF53850">
    <property type="entry name" value="Periplasmic binding protein-like II"/>
    <property type="match status" value="1"/>
</dbReference>
<evidence type="ECO:0000256" key="1">
    <source>
        <dbReference type="ARBA" id="ARBA00004635"/>
    </source>
</evidence>
<keyword evidence="3" id="KW-0472">Membrane</keyword>
<evidence type="ECO:0000313" key="10">
    <source>
        <dbReference type="Proteomes" id="UP000216024"/>
    </source>
</evidence>
<dbReference type="RefSeq" id="WP_095133637.1">
    <property type="nucleotide sequence ID" value="NZ_NIBG01000008.1"/>
</dbReference>
<evidence type="ECO:0000256" key="5">
    <source>
        <dbReference type="ARBA" id="ARBA00023288"/>
    </source>
</evidence>
<dbReference type="CDD" id="cd13597">
    <property type="entry name" value="PBP2_lipoprotein_Tp32"/>
    <property type="match status" value="1"/>
</dbReference>
<reference evidence="9 10" key="1">
    <citation type="submission" date="2017-06" db="EMBL/GenBank/DDBJ databases">
        <title>Draft genome sequence of anaerobic fermentative bacterium Anaeromicrobium sediminis DY2726D isolated from West Pacific Ocean sediments.</title>
        <authorList>
            <person name="Zeng X."/>
        </authorList>
    </citation>
    <scope>NUCLEOTIDE SEQUENCE [LARGE SCALE GENOMIC DNA]</scope>
    <source>
        <strain evidence="9 10">DY2726D</strain>
    </source>
</reference>
<evidence type="ECO:0000256" key="8">
    <source>
        <dbReference type="SAM" id="SignalP"/>
    </source>
</evidence>
<keyword evidence="2 8" id="KW-0732">Signal</keyword>
<dbReference type="Proteomes" id="UP000216024">
    <property type="component" value="Unassembled WGS sequence"/>
</dbReference>
<dbReference type="OrthoDB" id="9812878at2"/>
<feature type="signal peptide" evidence="8">
    <location>
        <begin position="1"/>
        <end position="20"/>
    </location>
</feature>
<evidence type="ECO:0000256" key="2">
    <source>
        <dbReference type="ARBA" id="ARBA00022729"/>
    </source>
</evidence>
<comment type="similarity">
    <text evidence="6">Belongs to the nlpA lipoprotein family.</text>
</comment>
<evidence type="ECO:0000313" key="9">
    <source>
        <dbReference type="EMBL" id="PAB59257.1"/>
    </source>
</evidence>
<keyword evidence="5 6" id="KW-0449">Lipoprotein</keyword>
<organism evidence="9 10">
    <name type="scientific">Anaeromicrobium sediminis</name>
    <dbReference type="NCBI Taxonomy" id="1478221"/>
    <lineage>
        <taxon>Bacteria</taxon>
        <taxon>Bacillati</taxon>
        <taxon>Bacillota</taxon>
        <taxon>Clostridia</taxon>
        <taxon>Peptostreptococcales</taxon>
        <taxon>Thermotaleaceae</taxon>
        <taxon>Anaeromicrobium</taxon>
    </lineage>
</organism>
<dbReference type="GO" id="GO:0016020">
    <property type="term" value="C:membrane"/>
    <property type="evidence" value="ECO:0007669"/>
    <property type="project" value="UniProtKB-SubCell"/>
</dbReference>
<dbReference type="InterPro" id="IPR004872">
    <property type="entry name" value="Lipoprotein_NlpA"/>
</dbReference>
<dbReference type="PROSITE" id="PS51257">
    <property type="entry name" value="PROKAR_LIPOPROTEIN"/>
    <property type="match status" value="1"/>
</dbReference>
<dbReference type="AlphaFoldDB" id="A0A267MII4"/>
<gene>
    <name evidence="9" type="ORF">CCE28_10345</name>
</gene>
<dbReference type="PIRSF" id="PIRSF002854">
    <property type="entry name" value="MetQ"/>
    <property type="match status" value="1"/>
</dbReference>
<comment type="caution">
    <text evidence="9">The sequence shown here is derived from an EMBL/GenBank/DDBJ whole genome shotgun (WGS) entry which is preliminary data.</text>
</comment>
<dbReference type="PANTHER" id="PTHR30429:SF0">
    <property type="entry name" value="METHIONINE-BINDING LIPOPROTEIN METQ"/>
    <property type="match status" value="1"/>
</dbReference>
<keyword evidence="10" id="KW-1185">Reference proteome</keyword>
<feature type="lipid moiety-binding region" description="S-diacylglycerol cysteine" evidence="7">
    <location>
        <position position="21"/>
    </location>
</feature>
<sequence>MKKILKTLSLLLALVLTLSACGTKKEVSQETSNETSNVLKIGATPVPHVEILNFIKEDLAQEGVELEIIEFTDYVQPNVLLSDKELDANFFQHVPYLDSFVTERNLDLVSVAKVHVEPLGLYSKKFESLEDIKDGATISIPNDPTNEGRALILLDNAGIIKLKDDAGLEATEFDIAHNPKNLVFKPIEAPQLPRTLEDVDGSVINTNFALEANLNPTKDAILLEGSNSPYANIIVTRNDNKGDEKIQKLIKVIQSEKVKKFIEEKYNGAVVPAF</sequence>
<comment type="subcellular location">
    <subcellularLocation>
        <location evidence="1">Membrane</location>
        <topology evidence="1">Lipid-anchor</topology>
    </subcellularLocation>
</comment>
<accession>A0A267MII4</accession>
<dbReference type="Pfam" id="PF03180">
    <property type="entry name" value="Lipoprotein_9"/>
    <property type="match status" value="1"/>
</dbReference>
<evidence type="ECO:0000256" key="3">
    <source>
        <dbReference type="ARBA" id="ARBA00023136"/>
    </source>
</evidence>
<dbReference type="EMBL" id="NIBG01000008">
    <property type="protein sequence ID" value="PAB59257.1"/>
    <property type="molecule type" value="Genomic_DNA"/>
</dbReference>
<dbReference type="PANTHER" id="PTHR30429">
    <property type="entry name" value="D-METHIONINE-BINDING LIPOPROTEIN METQ"/>
    <property type="match status" value="1"/>
</dbReference>
<evidence type="ECO:0000256" key="4">
    <source>
        <dbReference type="ARBA" id="ARBA00023139"/>
    </source>
</evidence>
<name>A0A267MII4_9FIRM</name>
<feature type="chain" id="PRO_5039629960" description="Lipoprotein" evidence="8">
    <location>
        <begin position="21"/>
        <end position="274"/>
    </location>
</feature>
<keyword evidence="4" id="KW-0564">Palmitate</keyword>